<comment type="caution">
    <text evidence="5">The sequence shown here is derived from an EMBL/GenBank/DDBJ whole genome shotgun (WGS) entry which is preliminary data.</text>
</comment>
<keyword evidence="6" id="KW-1185">Reference proteome</keyword>
<evidence type="ECO:0000256" key="3">
    <source>
        <dbReference type="SAM" id="MobiDB-lite"/>
    </source>
</evidence>
<dbReference type="CDD" id="cd22460">
    <property type="entry name" value="KH-I_PEPPER_rpt2_like"/>
    <property type="match status" value="2"/>
</dbReference>
<dbReference type="Proteomes" id="UP001419268">
    <property type="component" value="Unassembled WGS sequence"/>
</dbReference>
<evidence type="ECO:0000313" key="5">
    <source>
        <dbReference type="EMBL" id="KAK9105718.1"/>
    </source>
</evidence>
<feature type="region of interest" description="Disordered" evidence="3">
    <location>
        <begin position="119"/>
        <end position="149"/>
    </location>
</feature>
<feature type="region of interest" description="Disordered" evidence="3">
    <location>
        <begin position="684"/>
        <end position="713"/>
    </location>
</feature>
<dbReference type="AlphaFoldDB" id="A0AAP0HXX3"/>
<protein>
    <recommendedName>
        <fullName evidence="4">K Homology domain-containing protein</fullName>
    </recommendedName>
</protein>
<name>A0AAP0HXX3_9MAGN</name>
<reference evidence="5 6" key="1">
    <citation type="submission" date="2024-01" db="EMBL/GenBank/DDBJ databases">
        <title>Genome assemblies of Stephania.</title>
        <authorList>
            <person name="Yang L."/>
        </authorList>
    </citation>
    <scope>NUCLEOTIDE SEQUENCE [LARGE SCALE GENOMIC DNA]</scope>
    <source>
        <strain evidence="5">JXDWG</strain>
        <tissue evidence="5">Leaf</tissue>
    </source>
</reference>
<feature type="compositionally biased region" description="Polar residues" evidence="3">
    <location>
        <begin position="782"/>
        <end position="792"/>
    </location>
</feature>
<dbReference type="PANTHER" id="PTHR10288">
    <property type="entry name" value="KH DOMAIN CONTAINING RNA BINDING PROTEIN"/>
    <property type="match status" value="1"/>
</dbReference>
<dbReference type="InterPro" id="IPR004087">
    <property type="entry name" value="KH_dom"/>
</dbReference>
<evidence type="ECO:0000256" key="1">
    <source>
        <dbReference type="ARBA" id="ARBA00022737"/>
    </source>
</evidence>
<feature type="domain" description="K Homology" evidence="4">
    <location>
        <begin position="416"/>
        <end position="491"/>
    </location>
</feature>
<keyword evidence="2" id="KW-0694">RNA-binding</keyword>
<gene>
    <name evidence="5" type="ORF">Scep_022562</name>
</gene>
<feature type="domain" description="K Homology" evidence="4">
    <location>
        <begin position="65"/>
        <end position="161"/>
    </location>
</feature>
<feature type="domain" description="K Homology" evidence="4">
    <location>
        <begin position="569"/>
        <end position="639"/>
    </location>
</feature>
<keyword evidence="1" id="KW-0677">Repeat</keyword>
<proteinExistence type="predicted"/>
<dbReference type="Gene3D" id="3.30.1370.10">
    <property type="entry name" value="K Homology domain, type 1"/>
    <property type="match status" value="3"/>
</dbReference>
<feature type="domain" description="K Homology" evidence="4">
    <location>
        <begin position="334"/>
        <end position="407"/>
    </location>
</feature>
<dbReference type="CDD" id="cd22459">
    <property type="entry name" value="KH-I_PEPPER_rpt1_like"/>
    <property type="match status" value="2"/>
</dbReference>
<dbReference type="PROSITE" id="PS50084">
    <property type="entry name" value="KH_TYPE_1"/>
    <property type="match status" value="5"/>
</dbReference>
<dbReference type="InterPro" id="IPR036612">
    <property type="entry name" value="KH_dom_type_1_sf"/>
</dbReference>
<dbReference type="SUPFAM" id="SSF54791">
    <property type="entry name" value="Eukaryotic type KH-domain (KH-domain type I)"/>
    <property type="match status" value="5"/>
</dbReference>
<evidence type="ECO:0000313" key="6">
    <source>
        <dbReference type="Proteomes" id="UP001419268"/>
    </source>
</evidence>
<feature type="compositionally biased region" description="Acidic residues" evidence="3">
    <location>
        <begin position="128"/>
        <end position="137"/>
    </location>
</feature>
<dbReference type="Pfam" id="PF00013">
    <property type="entry name" value="KH_1"/>
    <property type="match status" value="5"/>
</dbReference>
<dbReference type="EMBL" id="JBBNAG010000009">
    <property type="protein sequence ID" value="KAK9105718.1"/>
    <property type="molecule type" value="Genomic_DNA"/>
</dbReference>
<dbReference type="InterPro" id="IPR004088">
    <property type="entry name" value="KH_dom_type_1"/>
</dbReference>
<evidence type="ECO:0000256" key="2">
    <source>
        <dbReference type="PROSITE-ProRule" id="PRU00117"/>
    </source>
</evidence>
<feature type="domain" description="K Homology" evidence="4">
    <location>
        <begin position="182"/>
        <end position="257"/>
    </location>
</feature>
<sequence>MGKNRKKSSSYRKNARLKQQVELQLRLSPDAVGAFLKPEKKNLGFKNSRRNEFGVEPSDSIMTGAEIVYRILCPSRKIGAVIGRGGDRIKAMRDETHSKIKVDEAVPGTDERVIIIFSSSTKTPGESSADEDLENDSSDGKEHGPMEPHCPAQHALLKVYERIVEQEDPYAASDHEDNKESHLVTVRLLVPSNQVGCLLGKGGNVIQKLRSETEANIRILPPEHLPACAMRDDELVQISGALDVAKKALYEVSTLLYQNPRPPTNHPEPVGGPGFYPSGPPMRNMLPPANPLWSHRNSGFHGQPPMPWGGGFGNEFPRFGHGSFPAGDSGKASAEFSMKILCSADKIRAIIGKKGSNIKQIQQETGAKIHVEDSTDEADERVILVSCFDAPWNPRSPTIDAILRLLVQTYEFSEKGTITTRLLVPSNKVGCLLGQGGHIITEMRRRTQADIRVISKDGKPLCASADDELVQISGKVDFVPNALTEIASRLRVRSLEGVTAASELGPIGGPFQGFGPSEGFFDRGFPPPAMHGPGSSGGYERFKVAPREFEPRSYPVQPSGSGPTGYPNLDSSMEVKIPNSAINAVLGAGGSNISSISQITGAKVKLNNPQAGGSECIVEIHGSSDQMIAAQELLHNFISSAAAAQNYTAQLQQAAAASAGHNYNTQQQQSSYGTDAAQNYSLQYQQHSAHPSSTTNYGAHQQHASPYPSNVQSYGAQQQIASPCASVAQSYGAQKQQHASPYASAVQTYGAQQQHASPYASAVQSYGVQQQSSYATSAAHNYDAQQQNSHTQYGAVAAPQDTQHQQQQQQQRLQQQQQQQQQQRTYSSAAVMYETQQQHGTYQN</sequence>
<feature type="region of interest" description="Disordered" evidence="3">
    <location>
        <begin position="782"/>
        <end position="821"/>
    </location>
</feature>
<feature type="compositionally biased region" description="Low complexity" evidence="3">
    <location>
        <begin position="800"/>
        <end position="821"/>
    </location>
</feature>
<dbReference type="Gene3D" id="3.30.310.210">
    <property type="match status" value="1"/>
</dbReference>
<evidence type="ECO:0000259" key="4">
    <source>
        <dbReference type="SMART" id="SM00322"/>
    </source>
</evidence>
<dbReference type="GO" id="GO:0003723">
    <property type="term" value="F:RNA binding"/>
    <property type="evidence" value="ECO:0007669"/>
    <property type="project" value="UniProtKB-UniRule"/>
</dbReference>
<dbReference type="SMART" id="SM00322">
    <property type="entry name" value="KH"/>
    <property type="match status" value="5"/>
</dbReference>
<accession>A0AAP0HXX3</accession>
<organism evidence="5 6">
    <name type="scientific">Stephania cephalantha</name>
    <dbReference type="NCBI Taxonomy" id="152367"/>
    <lineage>
        <taxon>Eukaryota</taxon>
        <taxon>Viridiplantae</taxon>
        <taxon>Streptophyta</taxon>
        <taxon>Embryophyta</taxon>
        <taxon>Tracheophyta</taxon>
        <taxon>Spermatophyta</taxon>
        <taxon>Magnoliopsida</taxon>
        <taxon>Ranunculales</taxon>
        <taxon>Menispermaceae</taxon>
        <taxon>Menispermoideae</taxon>
        <taxon>Cissampelideae</taxon>
        <taxon>Stephania</taxon>
    </lineage>
</organism>